<dbReference type="Proteomes" id="UP000249082">
    <property type="component" value="Unassembled WGS sequence"/>
</dbReference>
<organism evidence="1 2">
    <name type="scientific">Novosphingobium pentaromativorans</name>
    <dbReference type="NCBI Taxonomy" id="205844"/>
    <lineage>
        <taxon>Bacteria</taxon>
        <taxon>Pseudomonadati</taxon>
        <taxon>Pseudomonadota</taxon>
        <taxon>Alphaproteobacteria</taxon>
        <taxon>Sphingomonadales</taxon>
        <taxon>Sphingomonadaceae</taxon>
        <taxon>Novosphingobium</taxon>
    </lineage>
</organism>
<evidence type="ECO:0008006" key="3">
    <source>
        <dbReference type="Google" id="ProtNLM"/>
    </source>
</evidence>
<comment type="caution">
    <text evidence="1">The sequence shown here is derived from an EMBL/GenBank/DDBJ whole genome shotgun (WGS) entry which is preliminary data.</text>
</comment>
<dbReference type="Gene3D" id="3.90.1720.10">
    <property type="entry name" value="endopeptidase domain like (from Nostoc punctiforme)"/>
    <property type="match status" value="1"/>
</dbReference>
<evidence type="ECO:0000313" key="1">
    <source>
        <dbReference type="EMBL" id="PZQ52813.1"/>
    </source>
</evidence>
<dbReference type="EMBL" id="QFPX01000020">
    <property type="protein sequence ID" value="PZQ52813.1"/>
    <property type="molecule type" value="Genomic_DNA"/>
</dbReference>
<dbReference type="SUPFAM" id="SSF54001">
    <property type="entry name" value="Cysteine proteinases"/>
    <property type="match status" value="1"/>
</dbReference>
<proteinExistence type="predicted"/>
<dbReference type="InterPro" id="IPR038765">
    <property type="entry name" value="Papain-like_cys_pep_sf"/>
</dbReference>
<reference evidence="1 2" key="1">
    <citation type="submission" date="2017-08" db="EMBL/GenBank/DDBJ databases">
        <title>Infants hospitalized years apart are colonized by the same room-sourced microbial strains.</title>
        <authorList>
            <person name="Brooks B."/>
            <person name="Olm M.R."/>
            <person name="Firek B.A."/>
            <person name="Baker R."/>
            <person name="Thomas B.C."/>
            <person name="Morowitz M.J."/>
            <person name="Banfield J.F."/>
        </authorList>
    </citation>
    <scope>NUCLEOTIDE SEQUENCE [LARGE SCALE GENOMIC DNA]</scope>
    <source>
        <strain evidence="1">S2_005_002_R2_33</strain>
    </source>
</reference>
<accession>A0A2W5QDK6</accession>
<dbReference type="AlphaFoldDB" id="A0A2W5QDK6"/>
<sequence length="135" mass="14222">MNGEEIADAALALVGIPFRLHGRDPRIALDCLGLVAAATDNTAKVPARCSPRSLRRDRAEAIACALGLVPTSQTAAIAPGDVLMFEPAPCHHHLAVALDPHRIVHAHAGLGRVVLGPIPADWPITGHWHALPSKE</sequence>
<name>A0A2W5QDK6_9SPHN</name>
<evidence type="ECO:0000313" key="2">
    <source>
        <dbReference type="Proteomes" id="UP000249082"/>
    </source>
</evidence>
<protein>
    <recommendedName>
        <fullName evidence="3">NlpC/P60 domain-containing protein</fullName>
    </recommendedName>
</protein>
<gene>
    <name evidence="1" type="ORF">DI555_19075</name>
</gene>